<feature type="compositionally biased region" description="Low complexity" evidence="2">
    <location>
        <begin position="125"/>
        <end position="143"/>
    </location>
</feature>
<dbReference type="Proteomes" id="UP000030745">
    <property type="component" value="Unassembled WGS sequence"/>
</dbReference>
<dbReference type="GO" id="GO:0005744">
    <property type="term" value="C:TIM23 mitochondrial import inner membrane translocase complex"/>
    <property type="evidence" value="ECO:0007669"/>
    <property type="project" value="UniProtKB-UniRule"/>
</dbReference>
<organism evidence="4 5">
    <name type="scientific">Saprolegnia parasitica (strain CBS 223.65)</name>
    <dbReference type="NCBI Taxonomy" id="695850"/>
    <lineage>
        <taxon>Eukaryota</taxon>
        <taxon>Sar</taxon>
        <taxon>Stramenopiles</taxon>
        <taxon>Oomycota</taxon>
        <taxon>Saprolegniomycetes</taxon>
        <taxon>Saprolegniales</taxon>
        <taxon>Saprolegniaceae</taxon>
        <taxon>Saprolegnia</taxon>
    </lineage>
</organism>
<comment type="similarity">
    <text evidence="1">Belongs to the TIM50 family.</text>
</comment>
<gene>
    <name evidence="4" type="ORF">SPRG_13158</name>
</gene>
<name>A0A067C4M3_SAPPC</name>
<dbReference type="InterPro" id="IPR036412">
    <property type="entry name" value="HAD-like_sf"/>
</dbReference>
<evidence type="ECO:0000259" key="3">
    <source>
        <dbReference type="PROSITE" id="PS50969"/>
    </source>
</evidence>
<dbReference type="Gene3D" id="3.40.50.1000">
    <property type="entry name" value="HAD superfamily/HAD-like"/>
    <property type="match status" value="1"/>
</dbReference>
<dbReference type="PANTHER" id="PTHR12210">
    <property type="entry name" value="DULLARD PROTEIN PHOSPHATASE"/>
    <property type="match status" value="1"/>
</dbReference>
<dbReference type="RefSeq" id="XP_012207545.1">
    <property type="nucleotide sequence ID" value="XM_012352155.1"/>
</dbReference>
<keyword evidence="1" id="KW-0811">Translocation</keyword>
<dbReference type="KEGG" id="spar:SPRG_13158"/>
<feature type="region of interest" description="Disordered" evidence="2">
    <location>
        <begin position="123"/>
        <end position="143"/>
    </location>
</feature>
<comment type="function">
    <text evidence="1">Essential component of the TIM23 complex, a complex that mediates the translocation of transit peptide-containing proteins across the mitochondrial inner membrane.</text>
</comment>
<keyword evidence="1" id="KW-0813">Transport</keyword>
<dbReference type="InterPro" id="IPR004274">
    <property type="entry name" value="FCP1_dom"/>
</dbReference>
<sequence>MLDPTRSIFRRRFFYNDCTHVRGLALKDLRRLLPYLDQSLSHIVLVDNNPMSFLPQPTNGVPLPSFVDDANDTALPLVLDVLMTLRSVHDVRVCLDQVLHLEKALSAAAATLYREVDGKLQLGRSDGPSSCSSSGSSSPITPP</sequence>
<dbReference type="AlphaFoldDB" id="A0A067C4M3"/>
<dbReference type="EMBL" id="KK583281">
    <property type="protein sequence ID" value="KDO21742.1"/>
    <property type="molecule type" value="Genomic_DNA"/>
</dbReference>
<keyword evidence="1" id="KW-0496">Mitochondrion</keyword>
<dbReference type="PROSITE" id="PS50969">
    <property type="entry name" value="FCP1"/>
    <property type="match status" value="1"/>
</dbReference>
<dbReference type="InterPro" id="IPR050365">
    <property type="entry name" value="TIM50"/>
</dbReference>
<proteinExistence type="inferred from homology"/>
<evidence type="ECO:0000256" key="1">
    <source>
        <dbReference type="RuleBase" id="RU365079"/>
    </source>
</evidence>
<dbReference type="InterPro" id="IPR023214">
    <property type="entry name" value="HAD_sf"/>
</dbReference>
<accession>A0A067C4M3</accession>
<evidence type="ECO:0000256" key="2">
    <source>
        <dbReference type="SAM" id="MobiDB-lite"/>
    </source>
</evidence>
<dbReference type="GO" id="GO:0015031">
    <property type="term" value="P:protein transport"/>
    <property type="evidence" value="ECO:0007669"/>
    <property type="project" value="UniProtKB-KW"/>
</dbReference>
<protein>
    <recommendedName>
        <fullName evidence="1">Mitochondrial import inner membrane translocase subunit TIM50</fullName>
    </recommendedName>
</protein>
<reference evidence="4 5" key="1">
    <citation type="journal article" date="2013" name="PLoS Genet.">
        <title>Distinctive expansion of potential virulence genes in the genome of the oomycete fish pathogen Saprolegnia parasitica.</title>
        <authorList>
            <person name="Jiang R.H."/>
            <person name="de Bruijn I."/>
            <person name="Haas B.J."/>
            <person name="Belmonte R."/>
            <person name="Lobach L."/>
            <person name="Christie J."/>
            <person name="van den Ackerveken G."/>
            <person name="Bottin A."/>
            <person name="Bulone V."/>
            <person name="Diaz-Moreno S.M."/>
            <person name="Dumas B."/>
            <person name="Fan L."/>
            <person name="Gaulin E."/>
            <person name="Govers F."/>
            <person name="Grenville-Briggs L.J."/>
            <person name="Horner N.R."/>
            <person name="Levin J.Z."/>
            <person name="Mammella M."/>
            <person name="Meijer H.J."/>
            <person name="Morris P."/>
            <person name="Nusbaum C."/>
            <person name="Oome S."/>
            <person name="Phillips A.J."/>
            <person name="van Rooyen D."/>
            <person name="Rzeszutek E."/>
            <person name="Saraiva M."/>
            <person name="Secombes C.J."/>
            <person name="Seidl M.F."/>
            <person name="Snel B."/>
            <person name="Stassen J.H."/>
            <person name="Sykes S."/>
            <person name="Tripathy S."/>
            <person name="van den Berg H."/>
            <person name="Vega-Arreguin J.C."/>
            <person name="Wawra S."/>
            <person name="Young S.K."/>
            <person name="Zeng Q."/>
            <person name="Dieguez-Uribeondo J."/>
            <person name="Russ C."/>
            <person name="Tyler B.M."/>
            <person name="van West P."/>
        </authorList>
    </citation>
    <scope>NUCLEOTIDE SEQUENCE [LARGE SCALE GENOMIC DNA]</scope>
    <source>
        <strain evidence="4 5">CBS 223.65</strain>
    </source>
</reference>
<dbReference type="VEuPathDB" id="FungiDB:SPRG_13158"/>
<dbReference type="OrthoDB" id="277011at2759"/>
<dbReference type="SUPFAM" id="SSF56784">
    <property type="entry name" value="HAD-like"/>
    <property type="match status" value="1"/>
</dbReference>
<keyword evidence="1" id="KW-0809">Transit peptide</keyword>
<dbReference type="Pfam" id="PF03031">
    <property type="entry name" value="NIF"/>
    <property type="match status" value="1"/>
</dbReference>
<dbReference type="GeneID" id="24135058"/>
<evidence type="ECO:0000313" key="4">
    <source>
        <dbReference type="EMBL" id="KDO21742.1"/>
    </source>
</evidence>
<keyword evidence="1" id="KW-0653">Protein transport</keyword>
<dbReference type="STRING" id="695850.A0A067C4M3"/>
<feature type="domain" description="FCP1 homology" evidence="3">
    <location>
        <begin position="1"/>
        <end position="85"/>
    </location>
</feature>
<comment type="subcellular location">
    <subcellularLocation>
        <location evidence="1">Mitochondrion inner membrane</location>
        <topology evidence="1">Single-pass membrane protein</topology>
    </subcellularLocation>
</comment>
<keyword evidence="5" id="KW-1185">Reference proteome</keyword>
<evidence type="ECO:0000313" key="5">
    <source>
        <dbReference type="Proteomes" id="UP000030745"/>
    </source>
</evidence>
<comment type="subunit">
    <text evidence="1">Component of the TIM23 complex.</text>
</comment>